<keyword evidence="4" id="KW-1185">Reference proteome</keyword>
<dbReference type="Pfam" id="PF26639">
    <property type="entry name" value="Het-6_barrel"/>
    <property type="match status" value="1"/>
</dbReference>
<evidence type="ECO:0000259" key="2">
    <source>
        <dbReference type="PROSITE" id="PS50933"/>
    </source>
</evidence>
<protein>
    <submittedName>
        <fullName evidence="3">Ankyrin and HET domain protein</fullName>
    </submittedName>
</protein>
<dbReference type="InterPro" id="IPR052895">
    <property type="entry name" value="HetReg/Transcr_Mod"/>
</dbReference>
<organism evidence="3 4">
    <name type="scientific">Pleurostoma richardsiae</name>
    <dbReference type="NCBI Taxonomy" id="41990"/>
    <lineage>
        <taxon>Eukaryota</taxon>
        <taxon>Fungi</taxon>
        <taxon>Dikarya</taxon>
        <taxon>Ascomycota</taxon>
        <taxon>Pezizomycotina</taxon>
        <taxon>Sordariomycetes</taxon>
        <taxon>Sordariomycetidae</taxon>
        <taxon>Calosphaeriales</taxon>
        <taxon>Pleurostomataceae</taxon>
        <taxon>Pleurostoma</taxon>
    </lineage>
</organism>
<dbReference type="InterPro" id="IPR010895">
    <property type="entry name" value="CHRD"/>
</dbReference>
<dbReference type="Pfam" id="PF06985">
    <property type="entry name" value="HET"/>
    <property type="match status" value="1"/>
</dbReference>
<feature type="transmembrane region" description="Helical" evidence="1">
    <location>
        <begin position="604"/>
        <end position="622"/>
    </location>
</feature>
<dbReference type="InterPro" id="IPR010730">
    <property type="entry name" value="HET"/>
</dbReference>
<keyword evidence="1" id="KW-1133">Transmembrane helix</keyword>
<feature type="domain" description="CHRD" evidence="2">
    <location>
        <begin position="1"/>
        <end position="37"/>
    </location>
</feature>
<feature type="transmembrane region" description="Helical" evidence="1">
    <location>
        <begin position="628"/>
        <end position="653"/>
    </location>
</feature>
<dbReference type="PROSITE" id="PS50933">
    <property type="entry name" value="CHRD"/>
    <property type="match status" value="1"/>
</dbReference>
<dbReference type="AlphaFoldDB" id="A0AA38VPF1"/>
<dbReference type="PANTHER" id="PTHR24148">
    <property type="entry name" value="ANKYRIN REPEAT DOMAIN-CONTAINING PROTEIN 39 HOMOLOG-RELATED"/>
    <property type="match status" value="1"/>
</dbReference>
<keyword evidence="1" id="KW-0812">Transmembrane</keyword>
<keyword evidence="1" id="KW-0472">Membrane</keyword>
<dbReference type="PANTHER" id="PTHR24148:SF64">
    <property type="entry name" value="HETEROKARYON INCOMPATIBILITY DOMAIN-CONTAINING PROTEIN"/>
    <property type="match status" value="1"/>
</dbReference>
<evidence type="ECO:0000313" key="3">
    <source>
        <dbReference type="EMBL" id="KAJ9138440.1"/>
    </source>
</evidence>
<evidence type="ECO:0000256" key="1">
    <source>
        <dbReference type="SAM" id="Phobius"/>
    </source>
</evidence>
<evidence type="ECO:0000313" key="4">
    <source>
        <dbReference type="Proteomes" id="UP001174694"/>
    </source>
</evidence>
<sequence length="771" mass="86529">MERYEYRELEKGDIRLFLLHQGRPDQPLRGRIIHTTLKNPTFIPARKDTRASLEYDTSYEAISYHWGSDAATPYHVTVDDEQAVLPVTAALYGVLKQLILPDRDRLLWADAICIDQVDSNSREKEDQIRLMPDIYRIAQRVLVYLGPEADNSDLGIALLEKLADYSEYLDENLNTAGHGGYELALERGMVLPPPTDPSWEALRALWRRPWFRRVWVIQEFVYAAEIVVLCGSREIDWKKLYLAAKVYSDSRRIIFAGFGAGVAGAGRLEAFRLANEGAIALHTIANLRVRARGYMSPAYIILSLTDDKARPAAELERRGMRGDRIPIRRDLDAINESSIDSRPDILDLAHSTANFLATKPVDRLYALRALFEGGDDEDFTAIYPEESSDEETLKAALKRFTAALLKRGRGPEVLSSAGLRPASSRVPASVPFWVPDWISETDLRDRRIGFCKLTNSFRNKARAKGEEVDEEFAIYHAALDTPFEYRIDDDDADVLVLKGVPVDIVHTLLPGRLLMNPTIYENVVREMVPTYPTGESHEEVVWRTMIANRTHEGQRPPPEFFAEYRALRHRTNSQLGFALLGIAVLLLVSVPIIVPIIRLLSMKWYVLIVGGLVGMRQLSLYFGIGSLAIILSVQILHTVVILTAVGLAGWFALRSGHDLLLSFYGFLASRAMLGWTPADSGPPESARYLRSFAFTANHYHMCVTARGYVGLVPLSTQRGDEVVILHGCDAPFVVRRRGKLCFLVGDAYIHGIMNGEALEGLGSEVGEIRLR</sequence>
<gene>
    <name evidence="3" type="ORF">NKR23_g8440</name>
</gene>
<dbReference type="Proteomes" id="UP001174694">
    <property type="component" value="Unassembled WGS sequence"/>
</dbReference>
<comment type="caution">
    <text evidence="3">The sequence shown here is derived from an EMBL/GenBank/DDBJ whole genome shotgun (WGS) entry which is preliminary data.</text>
</comment>
<reference evidence="3" key="1">
    <citation type="submission" date="2022-07" db="EMBL/GenBank/DDBJ databases">
        <title>Fungi with potential for degradation of polypropylene.</title>
        <authorList>
            <person name="Gostincar C."/>
        </authorList>
    </citation>
    <scope>NUCLEOTIDE SEQUENCE</scope>
    <source>
        <strain evidence="3">EXF-13308</strain>
    </source>
</reference>
<name>A0AA38VPF1_9PEZI</name>
<accession>A0AA38VPF1</accession>
<dbReference type="EMBL" id="JANBVO010000030">
    <property type="protein sequence ID" value="KAJ9138440.1"/>
    <property type="molecule type" value="Genomic_DNA"/>
</dbReference>
<proteinExistence type="predicted"/>
<feature type="transmembrane region" description="Helical" evidence="1">
    <location>
        <begin position="575"/>
        <end position="597"/>
    </location>
</feature>